<dbReference type="PANTHER" id="PTHR11280:SF5">
    <property type="entry name" value="GLUCOSAMINE-6-PHOSPHATE ISOMERASE"/>
    <property type="match status" value="1"/>
</dbReference>
<dbReference type="InParanoid" id="A0A1D2VHB6"/>
<dbReference type="InterPro" id="IPR006148">
    <property type="entry name" value="Glc/Gal-6P_isomerase"/>
</dbReference>
<sequence length="254" mass="29474">MKINVYEDKEKASAEAALYIVQRINKFKPTKKRPFVLGLTAGSLLDDVYKNLVKLYQYGKVSFENVVTFNTDEYCIKKYHPNSNYSYMYHKFFNHVNIPKGNINLLYPDPNYYNVECEKYGKKVNQKRINLVLTVLGNDGELAFNDSGSTIYSKTRKVKLSKSIIEENSKLWNYDLKKVPVYGLTVGISTFVENTDEVLMFSFGEKKNMALKQVVKGKISPNYPSTYLQHHRKCTIYADFDSILENEFKINPRL</sequence>
<protein>
    <recommendedName>
        <fullName evidence="3">glucosamine-6-phosphate deaminase</fullName>
        <ecNumber evidence="3">3.5.99.6</ecNumber>
    </recommendedName>
</protein>
<comment type="similarity">
    <text evidence="2">Belongs to the glucosamine/galactosamine-6-phosphate isomerase family.</text>
</comment>
<evidence type="ECO:0000256" key="3">
    <source>
        <dbReference type="ARBA" id="ARBA00012680"/>
    </source>
</evidence>
<dbReference type="EC" id="3.5.99.6" evidence="3"/>
<reference evidence="7" key="1">
    <citation type="submission" date="2016-05" db="EMBL/GenBank/DDBJ databases">
        <title>Comparative genomics of biotechnologically important yeasts.</title>
        <authorList>
            <consortium name="DOE Joint Genome Institute"/>
            <person name="Riley R."/>
            <person name="Haridas S."/>
            <person name="Wolfe K.H."/>
            <person name="Lopes M.R."/>
            <person name="Hittinger C.T."/>
            <person name="Goker M."/>
            <person name="Salamov A."/>
            <person name="Wisecaver J."/>
            <person name="Long T.M."/>
            <person name="Aerts A.L."/>
            <person name="Barry K."/>
            <person name="Choi C."/>
            <person name="Clum A."/>
            <person name="Coughlan A.Y."/>
            <person name="Deshpande S."/>
            <person name="Douglass A.P."/>
            <person name="Hanson S.J."/>
            <person name="Klenk H.-P."/>
            <person name="Labutti K."/>
            <person name="Lapidus A."/>
            <person name="Lindquist E."/>
            <person name="Lipzen A."/>
            <person name="Meier-Kolthoff J.P."/>
            <person name="Ohm R.A."/>
            <person name="Otillar R.P."/>
            <person name="Pangilinan J."/>
            <person name="Peng Y."/>
            <person name="Rokas A."/>
            <person name="Rosa C.A."/>
            <person name="Scheuner C."/>
            <person name="Sibirny A.A."/>
            <person name="Slot J.C."/>
            <person name="Stielow J.B."/>
            <person name="Sun H."/>
            <person name="Kurtzman C.P."/>
            <person name="Blackwell M."/>
            <person name="Grigoriev I.V."/>
            <person name="Jeffries T.W."/>
        </authorList>
    </citation>
    <scope>NUCLEOTIDE SEQUENCE [LARGE SCALE GENOMIC DNA]</scope>
    <source>
        <strain evidence="7">DSM 1968</strain>
    </source>
</reference>
<dbReference type="InterPro" id="IPR004547">
    <property type="entry name" value="Glucosamine6P_isomerase"/>
</dbReference>
<evidence type="ECO:0000313" key="6">
    <source>
        <dbReference type="EMBL" id="ODV61015.1"/>
    </source>
</evidence>
<dbReference type="GeneID" id="30965401"/>
<comment type="catalytic activity">
    <reaction evidence="1">
        <text>alpha-D-glucosamine 6-phosphate + H2O = beta-D-fructose 6-phosphate + NH4(+)</text>
        <dbReference type="Rhea" id="RHEA:12172"/>
        <dbReference type="ChEBI" id="CHEBI:15377"/>
        <dbReference type="ChEBI" id="CHEBI:28938"/>
        <dbReference type="ChEBI" id="CHEBI:57634"/>
        <dbReference type="ChEBI" id="CHEBI:75989"/>
        <dbReference type="EC" id="3.5.99.6"/>
    </reaction>
</comment>
<evidence type="ECO:0000256" key="2">
    <source>
        <dbReference type="ARBA" id="ARBA00005526"/>
    </source>
</evidence>
<evidence type="ECO:0000313" key="7">
    <source>
        <dbReference type="Proteomes" id="UP000095038"/>
    </source>
</evidence>
<dbReference type="GO" id="GO:0006046">
    <property type="term" value="P:N-acetylglucosamine catabolic process"/>
    <property type="evidence" value="ECO:0007669"/>
    <property type="project" value="TreeGrafter"/>
</dbReference>
<dbReference type="STRING" id="1344418.A0A1D2VHB6"/>
<dbReference type="GO" id="GO:0042802">
    <property type="term" value="F:identical protein binding"/>
    <property type="evidence" value="ECO:0007669"/>
    <property type="project" value="TreeGrafter"/>
</dbReference>
<dbReference type="RefSeq" id="XP_020047322.1">
    <property type="nucleotide sequence ID" value="XM_020191765.1"/>
</dbReference>
<dbReference type="GO" id="GO:0004342">
    <property type="term" value="F:glucosamine-6-phosphate deaminase activity"/>
    <property type="evidence" value="ECO:0007669"/>
    <property type="project" value="UniProtKB-EC"/>
</dbReference>
<dbReference type="Gene3D" id="3.40.50.1360">
    <property type="match status" value="1"/>
</dbReference>
<organism evidence="6 7">
    <name type="scientific">Ascoidea rubescens DSM 1968</name>
    <dbReference type="NCBI Taxonomy" id="1344418"/>
    <lineage>
        <taxon>Eukaryota</taxon>
        <taxon>Fungi</taxon>
        <taxon>Dikarya</taxon>
        <taxon>Ascomycota</taxon>
        <taxon>Saccharomycotina</taxon>
        <taxon>Saccharomycetes</taxon>
        <taxon>Ascoideaceae</taxon>
        <taxon>Ascoidea</taxon>
    </lineage>
</organism>
<dbReference type="EMBL" id="KV454480">
    <property type="protein sequence ID" value="ODV61015.1"/>
    <property type="molecule type" value="Genomic_DNA"/>
</dbReference>
<evidence type="ECO:0000259" key="5">
    <source>
        <dbReference type="Pfam" id="PF01182"/>
    </source>
</evidence>
<dbReference type="SUPFAM" id="SSF100950">
    <property type="entry name" value="NagB/RpiA/CoA transferase-like"/>
    <property type="match status" value="1"/>
</dbReference>
<proteinExistence type="inferred from homology"/>
<dbReference type="GO" id="GO:0005737">
    <property type="term" value="C:cytoplasm"/>
    <property type="evidence" value="ECO:0007669"/>
    <property type="project" value="TreeGrafter"/>
</dbReference>
<evidence type="ECO:0000256" key="4">
    <source>
        <dbReference type="ARBA" id="ARBA00022801"/>
    </source>
</evidence>
<dbReference type="InterPro" id="IPR037171">
    <property type="entry name" value="NagB/RpiA_transferase-like"/>
</dbReference>
<dbReference type="Proteomes" id="UP000095038">
    <property type="component" value="Unassembled WGS sequence"/>
</dbReference>
<dbReference type="GO" id="GO:0006043">
    <property type="term" value="P:glucosamine catabolic process"/>
    <property type="evidence" value="ECO:0007669"/>
    <property type="project" value="TreeGrafter"/>
</dbReference>
<dbReference type="CDD" id="cd01399">
    <property type="entry name" value="GlcN6P_deaminase"/>
    <property type="match status" value="1"/>
</dbReference>
<dbReference type="AlphaFoldDB" id="A0A1D2VHB6"/>
<dbReference type="GO" id="GO:0019262">
    <property type="term" value="P:N-acetylneuraminate catabolic process"/>
    <property type="evidence" value="ECO:0007669"/>
    <property type="project" value="TreeGrafter"/>
</dbReference>
<accession>A0A1D2VHB6</accession>
<keyword evidence="6" id="KW-0413">Isomerase</keyword>
<name>A0A1D2VHB6_9ASCO</name>
<dbReference type="PANTHER" id="PTHR11280">
    <property type="entry name" value="GLUCOSAMINE-6-PHOSPHATE ISOMERASE"/>
    <property type="match status" value="1"/>
</dbReference>
<dbReference type="Pfam" id="PF01182">
    <property type="entry name" value="Glucosamine_iso"/>
    <property type="match status" value="1"/>
</dbReference>
<gene>
    <name evidence="6" type="ORF">ASCRUDRAFT_70248</name>
</gene>
<dbReference type="GO" id="GO:0005975">
    <property type="term" value="P:carbohydrate metabolic process"/>
    <property type="evidence" value="ECO:0007669"/>
    <property type="project" value="InterPro"/>
</dbReference>
<keyword evidence="7" id="KW-1185">Reference proteome</keyword>
<keyword evidence="4" id="KW-0378">Hydrolase</keyword>
<dbReference type="GO" id="GO:0016853">
    <property type="term" value="F:isomerase activity"/>
    <property type="evidence" value="ECO:0007669"/>
    <property type="project" value="UniProtKB-KW"/>
</dbReference>
<feature type="domain" description="Glucosamine/galactosamine-6-phosphate isomerase" evidence="5">
    <location>
        <begin position="7"/>
        <end position="233"/>
    </location>
</feature>
<evidence type="ECO:0000256" key="1">
    <source>
        <dbReference type="ARBA" id="ARBA00000644"/>
    </source>
</evidence>
<dbReference type="OrthoDB" id="7663298at2759"/>